<keyword evidence="17" id="KW-0472">Membrane</keyword>
<comment type="catalytic activity">
    <reaction evidence="21">
        <text>L-seryl-[protein] + ATP = O-phospho-L-seryl-[protein] + ADP + H(+)</text>
        <dbReference type="Rhea" id="RHEA:17989"/>
        <dbReference type="Rhea" id="RHEA-COMP:9863"/>
        <dbReference type="Rhea" id="RHEA-COMP:11604"/>
        <dbReference type="ChEBI" id="CHEBI:15378"/>
        <dbReference type="ChEBI" id="CHEBI:29999"/>
        <dbReference type="ChEBI" id="CHEBI:30616"/>
        <dbReference type="ChEBI" id="CHEBI:83421"/>
        <dbReference type="ChEBI" id="CHEBI:456216"/>
        <dbReference type="EC" id="2.7.11.1"/>
    </reaction>
</comment>
<reference evidence="25" key="1">
    <citation type="submission" date="2019-12" db="EMBL/GenBank/DDBJ databases">
        <title>Genome sequencing and annotation of Brassica cretica.</title>
        <authorList>
            <person name="Studholme D.J."/>
            <person name="Sarris P."/>
        </authorList>
    </citation>
    <scope>NUCLEOTIDE SEQUENCE</scope>
    <source>
        <strain evidence="25">PFS-109/04</strain>
        <tissue evidence="25">Leaf</tissue>
    </source>
</reference>
<evidence type="ECO:0000256" key="15">
    <source>
        <dbReference type="ARBA" id="ARBA00022840"/>
    </source>
</evidence>
<evidence type="ECO:0000256" key="19">
    <source>
        <dbReference type="ARBA" id="ARBA00023180"/>
    </source>
</evidence>
<evidence type="ECO:0000256" key="21">
    <source>
        <dbReference type="ARBA" id="ARBA00048679"/>
    </source>
</evidence>
<dbReference type="SMART" id="SM00220">
    <property type="entry name" value="S_TKc"/>
    <property type="match status" value="1"/>
</dbReference>
<dbReference type="Pfam" id="PF07714">
    <property type="entry name" value="PK_Tyr_Ser-Thr"/>
    <property type="match status" value="1"/>
</dbReference>
<dbReference type="SUPFAM" id="SSF52058">
    <property type="entry name" value="L domain-like"/>
    <property type="match status" value="1"/>
</dbReference>
<keyword evidence="16" id="KW-1133">Transmembrane helix</keyword>
<evidence type="ECO:0000256" key="18">
    <source>
        <dbReference type="ARBA" id="ARBA00023170"/>
    </source>
</evidence>
<keyword evidence="6 23" id="KW-0723">Serine/threonine-protein kinase</keyword>
<keyword evidence="11" id="KW-0732">Signal</keyword>
<gene>
    <name evidence="25" type="ORF">F2Q69_00000990</name>
</gene>
<dbReference type="AlphaFoldDB" id="A0A8S9P7F4"/>
<evidence type="ECO:0000256" key="20">
    <source>
        <dbReference type="ARBA" id="ARBA00047899"/>
    </source>
</evidence>
<dbReference type="Gene3D" id="1.10.510.10">
    <property type="entry name" value="Transferase(Phosphotransferase) domain 1"/>
    <property type="match status" value="1"/>
</dbReference>
<evidence type="ECO:0000256" key="11">
    <source>
        <dbReference type="ARBA" id="ARBA00022729"/>
    </source>
</evidence>
<evidence type="ECO:0000256" key="7">
    <source>
        <dbReference type="ARBA" id="ARBA00022553"/>
    </source>
</evidence>
<dbReference type="InterPro" id="IPR017441">
    <property type="entry name" value="Protein_kinase_ATP_BS"/>
</dbReference>
<keyword evidence="19" id="KW-0325">Glycoprotein</keyword>
<evidence type="ECO:0000256" key="23">
    <source>
        <dbReference type="RuleBase" id="RU000304"/>
    </source>
</evidence>
<keyword evidence="10" id="KW-0812">Transmembrane</keyword>
<dbReference type="GO" id="GO:0004674">
    <property type="term" value="F:protein serine/threonine kinase activity"/>
    <property type="evidence" value="ECO:0007669"/>
    <property type="project" value="UniProtKB-KW"/>
</dbReference>
<evidence type="ECO:0000256" key="4">
    <source>
        <dbReference type="ARBA" id="ARBA00012513"/>
    </source>
</evidence>
<evidence type="ECO:0000256" key="22">
    <source>
        <dbReference type="PROSITE-ProRule" id="PRU10141"/>
    </source>
</evidence>
<evidence type="ECO:0000256" key="2">
    <source>
        <dbReference type="ARBA" id="ARBA00004479"/>
    </source>
</evidence>
<dbReference type="InterPro" id="IPR001611">
    <property type="entry name" value="Leu-rich_rpt"/>
</dbReference>
<dbReference type="PANTHER" id="PTHR27008">
    <property type="entry name" value="OS04G0122200 PROTEIN"/>
    <property type="match status" value="1"/>
</dbReference>
<evidence type="ECO:0000256" key="16">
    <source>
        <dbReference type="ARBA" id="ARBA00022989"/>
    </source>
</evidence>
<evidence type="ECO:0000313" key="26">
    <source>
        <dbReference type="Proteomes" id="UP000712600"/>
    </source>
</evidence>
<dbReference type="EC" id="2.7.11.1" evidence="4"/>
<evidence type="ECO:0000259" key="24">
    <source>
        <dbReference type="PROSITE" id="PS50011"/>
    </source>
</evidence>
<evidence type="ECO:0000256" key="13">
    <source>
        <dbReference type="ARBA" id="ARBA00022741"/>
    </source>
</evidence>
<comment type="subcellular location">
    <subcellularLocation>
        <location evidence="1">Cell membrane</location>
        <topology evidence="1">Single-pass membrane protein</topology>
    </subcellularLocation>
    <subcellularLocation>
        <location evidence="2">Membrane</location>
        <topology evidence="2">Single-pass type I membrane protein</topology>
    </subcellularLocation>
</comment>
<keyword evidence="12" id="KW-0677">Repeat</keyword>
<dbReference type="Pfam" id="PF00560">
    <property type="entry name" value="LRR_1"/>
    <property type="match status" value="1"/>
</dbReference>
<evidence type="ECO:0000313" key="25">
    <source>
        <dbReference type="EMBL" id="KAF3509137.1"/>
    </source>
</evidence>
<dbReference type="InterPro" id="IPR008271">
    <property type="entry name" value="Ser/Thr_kinase_AS"/>
</dbReference>
<feature type="domain" description="Protein kinase" evidence="24">
    <location>
        <begin position="179"/>
        <end position="479"/>
    </location>
</feature>
<keyword evidence="8" id="KW-0433">Leucine-rich repeat</keyword>
<dbReference type="InterPro" id="IPR032675">
    <property type="entry name" value="LRR_dom_sf"/>
</dbReference>
<keyword evidence="18" id="KW-0675">Receptor</keyword>
<protein>
    <recommendedName>
        <fullName evidence="4">non-specific serine/threonine protein kinase</fullName>
        <ecNumber evidence="4">2.7.11.1</ecNumber>
    </recommendedName>
</protein>
<evidence type="ECO:0000256" key="6">
    <source>
        <dbReference type="ARBA" id="ARBA00022527"/>
    </source>
</evidence>
<evidence type="ECO:0000256" key="3">
    <source>
        <dbReference type="ARBA" id="ARBA00009592"/>
    </source>
</evidence>
<evidence type="ECO:0000256" key="9">
    <source>
        <dbReference type="ARBA" id="ARBA00022679"/>
    </source>
</evidence>
<dbReference type="GO" id="GO:0005524">
    <property type="term" value="F:ATP binding"/>
    <property type="evidence" value="ECO:0007669"/>
    <property type="project" value="UniProtKB-UniRule"/>
</dbReference>
<comment type="similarity">
    <text evidence="23">Belongs to the protein kinase superfamily.</text>
</comment>
<evidence type="ECO:0000256" key="17">
    <source>
        <dbReference type="ARBA" id="ARBA00023136"/>
    </source>
</evidence>
<evidence type="ECO:0000256" key="14">
    <source>
        <dbReference type="ARBA" id="ARBA00022777"/>
    </source>
</evidence>
<feature type="binding site" evidence="22">
    <location>
        <position position="208"/>
    </location>
    <ligand>
        <name>ATP</name>
        <dbReference type="ChEBI" id="CHEBI:30616"/>
    </ligand>
</feature>
<dbReference type="GO" id="GO:0005886">
    <property type="term" value="C:plasma membrane"/>
    <property type="evidence" value="ECO:0007669"/>
    <property type="project" value="UniProtKB-SubCell"/>
</dbReference>
<evidence type="ECO:0000256" key="12">
    <source>
        <dbReference type="ARBA" id="ARBA00022737"/>
    </source>
</evidence>
<dbReference type="Gene3D" id="3.30.200.20">
    <property type="entry name" value="Phosphorylase Kinase, domain 1"/>
    <property type="match status" value="1"/>
</dbReference>
<dbReference type="PROSITE" id="PS00107">
    <property type="entry name" value="PROTEIN_KINASE_ATP"/>
    <property type="match status" value="1"/>
</dbReference>
<dbReference type="FunFam" id="3.80.10.10:FF:000041">
    <property type="entry name" value="LRR receptor-like serine/threonine-protein kinase ERECTA"/>
    <property type="match status" value="1"/>
</dbReference>
<dbReference type="InterPro" id="IPR000719">
    <property type="entry name" value="Prot_kinase_dom"/>
</dbReference>
<dbReference type="SUPFAM" id="SSF56112">
    <property type="entry name" value="Protein kinase-like (PK-like)"/>
    <property type="match status" value="1"/>
</dbReference>
<keyword evidence="5" id="KW-1003">Cell membrane</keyword>
<dbReference type="PANTHER" id="PTHR27008:SF505">
    <property type="entry name" value="PROTEIN KINASE DOMAIN-CONTAINING PROTEIN"/>
    <property type="match status" value="1"/>
</dbReference>
<keyword evidence="9" id="KW-0808">Transferase</keyword>
<keyword evidence="15 22" id="KW-0067">ATP-binding</keyword>
<dbReference type="InterPro" id="IPR011009">
    <property type="entry name" value="Kinase-like_dom_sf"/>
</dbReference>
<dbReference type="PROSITE" id="PS00108">
    <property type="entry name" value="PROTEIN_KINASE_ST"/>
    <property type="match status" value="1"/>
</dbReference>
<proteinExistence type="inferred from homology"/>
<keyword evidence="14" id="KW-0418">Kinase</keyword>
<dbReference type="Proteomes" id="UP000712600">
    <property type="component" value="Unassembled WGS sequence"/>
</dbReference>
<keyword evidence="13 22" id="KW-0547">Nucleotide-binding</keyword>
<evidence type="ECO:0000256" key="10">
    <source>
        <dbReference type="ARBA" id="ARBA00022692"/>
    </source>
</evidence>
<dbReference type="InterPro" id="IPR051809">
    <property type="entry name" value="Plant_receptor-like_S/T_kinase"/>
</dbReference>
<comment type="caution">
    <text evidence="25">The sequence shown here is derived from an EMBL/GenBank/DDBJ whole genome shotgun (WGS) entry which is preliminary data.</text>
</comment>
<dbReference type="InterPro" id="IPR001245">
    <property type="entry name" value="Ser-Thr/Tyr_kinase_cat_dom"/>
</dbReference>
<comment type="similarity">
    <text evidence="3">Belongs to the RLP family.</text>
</comment>
<sequence length="487" mass="53763">MSNNLLTNCLPEDVGRLESLVGLSVAHNKLYGKLPKTLGKCLSMEKLGLQGNSFEGIIPDISGLMGIKYVDFSSNNLSGRIPEYLANFSYLEYLNNFEGNVPTEGKFKNATIVSVSGNKNLCGGVLELRLQPCFTQPPRKSRKKIAIGKKNTNDATPSTLGVFHEMISYGDLRNATNGFSSSNLIGSGSFGTVFKAFLPAENKVVAVKVLNMQRRGAMRSFMAECESLKDIRHRKLVKLLTACSSIDFQGNEFRALIYEYMPNGSLDMWLHPKETEESSRPSRPLTLLERLNIAIDVASDLEYLHLSCHEAIAHCDLKPSNVLLDDDLTAHVSDFGLARILLKFDQETFINQLSSAGVRGSIGYAAPEYAIGGEISVHGDAYSFGILSFEMFSRKRPTDEMFGGDFTLPSSIRSALPEHVLDVADESILHNGLRIGFPAAECLTKVLEVGLRCSEESPANRLEVSEVVKELISIKERFFKTRRGARR</sequence>
<evidence type="ECO:0000256" key="8">
    <source>
        <dbReference type="ARBA" id="ARBA00022614"/>
    </source>
</evidence>
<dbReference type="FunFam" id="3.30.200.20:FF:000432">
    <property type="entry name" value="LRR receptor-like serine/threonine-protein kinase EFR"/>
    <property type="match status" value="1"/>
</dbReference>
<name>A0A8S9P7F4_BRACR</name>
<evidence type="ECO:0000256" key="5">
    <source>
        <dbReference type="ARBA" id="ARBA00022475"/>
    </source>
</evidence>
<keyword evidence="7" id="KW-0597">Phosphoprotein</keyword>
<evidence type="ECO:0000256" key="1">
    <source>
        <dbReference type="ARBA" id="ARBA00004162"/>
    </source>
</evidence>
<comment type="catalytic activity">
    <reaction evidence="20">
        <text>L-threonyl-[protein] + ATP = O-phospho-L-threonyl-[protein] + ADP + H(+)</text>
        <dbReference type="Rhea" id="RHEA:46608"/>
        <dbReference type="Rhea" id="RHEA-COMP:11060"/>
        <dbReference type="Rhea" id="RHEA-COMP:11605"/>
        <dbReference type="ChEBI" id="CHEBI:15378"/>
        <dbReference type="ChEBI" id="CHEBI:30013"/>
        <dbReference type="ChEBI" id="CHEBI:30616"/>
        <dbReference type="ChEBI" id="CHEBI:61977"/>
        <dbReference type="ChEBI" id="CHEBI:456216"/>
        <dbReference type="EC" id="2.7.11.1"/>
    </reaction>
</comment>
<accession>A0A8S9P7F4</accession>
<dbReference type="EMBL" id="QGKX02001521">
    <property type="protein sequence ID" value="KAF3509137.1"/>
    <property type="molecule type" value="Genomic_DNA"/>
</dbReference>
<dbReference type="PROSITE" id="PS50011">
    <property type="entry name" value="PROTEIN_KINASE_DOM"/>
    <property type="match status" value="1"/>
</dbReference>
<dbReference type="Gene3D" id="3.80.10.10">
    <property type="entry name" value="Ribonuclease Inhibitor"/>
    <property type="match status" value="1"/>
</dbReference>
<dbReference type="FunFam" id="1.10.510.10:FF:000358">
    <property type="entry name" value="Putative leucine-rich repeat receptor-like serine/threonine-protein kinase"/>
    <property type="match status" value="1"/>
</dbReference>
<organism evidence="25 26">
    <name type="scientific">Brassica cretica</name>
    <name type="common">Mustard</name>
    <dbReference type="NCBI Taxonomy" id="69181"/>
    <lineage>
        <taxon>Eukaryota</taxon>
        <taxon>Viridiplantae</taxon>
        <taxon>Streptophyta</taxon>
        <taxon>Embryophyta</taxon>
        <taxon>Tracheophyta</taxon>
        <taxon>Spermatophyta</taxon>
        <taxon>Magnoliopsida</taxon>
        <taxon>eudicotyledons</taxon>
        <taxon>Gunneridae</taxon>
        <taxon>Pentapetalae</taxon>
        <taxon>rosids</taxon>
        <taxon>malvids</taxon>
        <taxon>Brassicales</taxon>
        <taxon>Brassicaceae</taxon>
        <taxon>Brassiceae</taxon>
        <taxon>Brassica</taxon>
    </lineage>
</organism>